<sequence length="305" mass="29333">MTQLRHARLGPPLAIAALLAAGGVITTPATAATCSSTDGVSVVVDSGNGIQTGCAPGDPASAWAALESAGFRLEGTQRFPASFICRINGYPAPADEPCVQTPPTRAYWALWSAAAGGGWTYSSTGAASLNPAPGSSVGVAFGAGRQPGMAPPVVSPPSTTAPATTSTTRAPTSSGTTSAHSETAGAQHTSAADPGSSTPGSSTPGSSTGAAGPAGTRATSSASATTSQPSTSATSTSGSRSTSSSSSATVPTVTATTEPPSAAASPRAGESPSPALIVAGGAGLGLLLVLGAFVVRRQRDRAAAL</sequence>
<evidence type="ECO:0000313" key="4">
    <source>
        <dbReference type="EMBL" id="CCH73380.1"/>
    </source>
</evidence>
<dbReference type="EMBL" id="CAJA01000183">
    <property type="protein sequence ID" value="CCH73380.1"/>
    <property type="molecule type" value="Genomic_DNA"/>
</dbReference>
<dbReference type="Proteomes" id="UP000035763">
    <property type="component" value="Unassembled WGS sequence"/>
</dbReference>
<keyword evidence="3" id="KW-0732">Signal</keyword>
<comment type="caution">
    <text evidence="4">The sequence shown here is derived from an EMBL/GenBank/DDBJ whole genome shotgun (WGS) entry which is preliminary data.</text>
</comment>
<feature type="chain" id="PRO_5004879008" evidence="3">
    <location>
        <begin position="32"/>
        <end position="305"/>
    </location>
</feature>
<organism evidence="4 5">
    <name type="scientific">Nostocoides australiense Ben110</name>
    <dbReference type="NCBI Taxonomy" id="1193182"/>
    <lineage>
        <taxon>Bacteria</taxon>
        <taxon>Bacillati</taxon>
        <taxon>Actinomycetota</taxon>
        <taxon>Actinomycetes</taxon>
        <taxon>Micrococcales</taxon>
        <taxon>Intrasporangiaceae</taxon>
        <taxon>Nostocoides</taxon>
    </lineage>
</organism>
<reference evidence="4 5" key="1">
    <citation type="journal article" date="2013" name="ISME J.">
        <title>A metabolic model for members of the genus Tetrasphaera involved in enhanced biological phosphorus removal.</title>
        <authorList>
            <person name="Kristiansen R."/>
            <person name="Nguyen H.T.T."/>
            <person name="Saunders A.M."/>
            <person name="Nielsen J.L."/>
            <person name="Wimmer R."/>
            <person name="Le V.Q."/>
            <person name="McIlroy S.J."/>
            <person name="Petrovski S."/>
            <person name="Seviour R.J."/>
            <person name="Calteau A."/>
            <person name="Nielsen K.L."/>
            <person name="Nielsen P.H."/>
        </authorList>
    </citation>
    <scope>NUCLEOTIDE SEQUENCE [LARGE SCALE GENOMIC DNA]</scope>
    <source>
        <strain evidence="4 5">Ben110</strain>
    </source>
</reference>
<keyword evidence="2" id="KW-0812">Transmembrane</keyword>
<name>W6JXK7_9MICO</name>
<protein>
    <submittedName>
        <fullName evidence="4">Uncharacterized protein</fullName>
    </submittedName>
</protein>
<dbReference type="AlphaFoldDB" id="W6JXK7"/>
<evidence type="ECO:0000256" key="2">
    <source>
        <dbReference type="SAM" id="Phobius"/>
    </source>
</evidence>
<feature type="signal peptide" evidence="3">
    <location>
        <begin position="1"/>
        <end position="31"/>
    </location>
</feature>
<feature type="compositionally biased region" description="Polar residues" evidence="1">
    <location>
        <begin position="180"/>
        <end position="189"/>
    </location>
</feature>
<proteinExistence type="predicted"/>
<feature type="compositionally biased region" description="Low complexity" evidence="1">
    <location>
        <begin position="190"/>
        <end position="271"/>
    </location>
</feature>
<evidence type="ECO:0000256" key="3">
    <source>
        <dbReference type="SAM" id="SignalP"/>
    </source>
</evidence>
<keyword evidence="5" id="KW-1185">Reference proteome</keyword>
<accession>W6JXK7</accession>
<feature type="compositionally biased region" description="Low complexity" evidence="1">
    <location>
        <begin position="156"/>
        <end position="179"/>
    </location>
</feature>
<dbReference type="STRING" id="1193182.BN11_2630003"/>
<keyword evidence="2" id="KW-0472">Membrane</keyword>
<evidence type="ECO:0000313" key="5">
    <source>
        <dbReference type="Proteomes" id="UP000035763"/>
    </source>
</evidence>
<evidence type="ECO:0000256" key="1">
    <source>
        <dbReference type="SAM" id="MobiDB-lite"/>
    </source>
</evidence>
<keyword evidence="2" id="KW-1133">Transmembrane helix</keyword>
<feature type="transmembrane region" description="Helical" evidence="2">
    <location>
        <begin position="275"/>
        <end position="295"/>
    </location>
</feature>
<feature type="region of interest" description="Disordered" evidence="1">
    <location>
        <begin position="140"/>
        <end position="271"/>
    </location>
</feature>
<gene>
    <name evidence="4" type="ORF">BN11_2630003</name>
</gene>